<keyword evidence="5" id="KW-1185">Reference proteome</keyword>
<keyword evidence="1" id="KW-0521">NADP</keyword>
<dbReference type="PANTHER" id="PTHR48106">
    <property type="entry name" value="QUINONE OXIDOREDUCTASE PIG3-RELATED"/>
    <property type="match status" value="1"/>
</dbReference>
<organism evidence="4 5">
    <name type="scientific">Iamia majanohamensis</name>
    <dbReference type="NCBI Taxonomy" id="467976"/>
    <lineage>
        <taxon>Bacteria</taxon>
        <taxon>Bacillati</taxon>
        <taxon>Actinomycetota</taxon>
        <taxon>Acidimicrobiia</taxon>
        <taxon>Acidimicrobiales</taxon>
        <taxon>Iamiaceae</taxon>
        <taxon>Iamia</taxon>
    </lineage>
</organism>
<dbReference type="SMART" id="SM00829">
    <property type="entry name" value="PKS_ER"/>
    <property type="match status" value="1"/>
</dbReference>
<dbReference type="RefSeq" id="WP_272738159.1">
    <property type="nucleotide sequence ID" value="NZ_CP116942.1"/>
</dbReference>
<dbReference type="Pfam" id="PF00107">
    <property type="entry name" value="ADH_zinc_N"/>
    <property type="match status" value="1"/>
</dbReference>
<dbReference type="Gene3D" id="3.40.50.720">
    <property type="entry name" value="NAD(P)-binding Rossmann-like Domain"/>
    <property type="match status" value="1"/>
</dbReference>
<dbReference type="InterPro" id="IPR020843">
    <property type="entry name" value="ER"/>
</dbReference>
<protein>
    <submittedName>
        <fullName evidence="4">NAD(P)H-quinone oxidoreductase</fullName>
    </submittedName>
</protein>
<name>A0AAE9YCE4_9ACTN</name>
<dbReference type="PANTHER" id="PTHR48106:SF8">
    <property type="entry name" value="OS02G0805600 PROTEIN"/>
    <property type="match status" value="1"/>
</dbReference>
<dbReference type="AlphaFoldDB" id="A0AAE9YCE4"/>
<feature type="domain" description="Enoyl reductase (ER)" evidence="3">
    <location>
        <begin position="10"/>
        <end position="324"/>
    </location>
</feature>
<dbReference type="Gene3D" id="3.90.180.10">
    <property type="entry name" value="Medium-chain alcohol dehydrogenases, catalytic domain"/>
    <property type="match status" value="1"/>
</dbReference>
<proteinExistence type="predicted"/>
<evidence type="ECO:0000313" key="5">
    <source>
        <dbReference type="Proteomes" id="UP001216390"/>
    </source>
</evidence>
<reference evidence="4" key="1">
    <citation type="submission" date="2023-01" db="EMBL/GenBank/DDBJ databases">
        <title>The diversity of Class Acidimicrobiia in South China Sea sediment environments and the proposal of Iamia marina sp. nov., a novel species of the genus Iamia.</title>
        <authorList>
            <person name="He Y."/>
            <person name="Tian X."/>
        </authorList>
    </citation>
    <scope>NUCLEOTIDE SEQUENCE</scope>
    <source>
        <strain evidence="4">DSM 19957</strain>
    </source>
</reference>
<dbReference type="InterPro" id="IPR014189">
    <property type="entry name" value="Quinone_OxRdtase_PIG3"/>
</dbReference>
<dbReference type="Proteomes" id="UP001216390">
    <property type="component" value="Chromosome"/>
</dbReference>
<dbReference type="Pfam" id="PF08240">
    <property type="entry name" value="ADH_N"/>
    <property type="match status" value="1"/>
</dbReference>
<dbReference type="InterPro" id="IPR013149">
    <property type="entry name" value="ADH-like_C"/>
</dbReference>
<dbReference type="KEGG" id="ima:PO878_07860"/>
<dbReference type="CDD" id="cd05276">
    <property type="entry name" value="p53_inducible_oxidoreductase"/>
    <property type="match status" value="1"/>
</dbReference>
<evidence type="ECO:0000256" key="1">
    <source>
        <dbReference type="ARBA" id="ARBA00022857"/>
    </source>
</evidence>
<dbReference type="InterPro" id="IPR036291">
    <property type="entry name" value="NAD(P)-bd_dom_sf"/>
</dbReference>
<accession>A0AAE9YCE4</accession>
<dbReference type="GO" id="GO:0016651">
    <property type="term" value="F:oxidoreductase activity, acting on NAD(P)H"/>
    <property type="evidence" value="ECO:0007669"/>
    <property type="project" value="TreeGrafter"/>
</dbReference>
<evidence type="ECO:0000313" key="4">
    <source>
        <dbReference type="EMBL" id="WCO68643.1"/>
    </source>
</evidence>
<dbReference type="SUPFAM" id="SSF50129">
    <property type="entry name" value="GroES-like"/>
    <property type="match status" value="1"/>
</dbReference>
<dbReference type="InterPro" id="IPR013154">
    <property type="entry name" value="ADH-like_N"/>
</dbReference>
<dbReference type="EMBL" id="CP116942">
    <property type="protein sequence ID" value="WCO68643.1"/>
    <property type="molecule type" value="Genomic_DNA"/>
</dbReference>
<keyword evidence="2" id="KW-0560">Oxidoreductase</keyword>
<dbReference type="NCBIfam" id="TIGR02824">
    <property type="entry name" value="quinone_pig3"/>
    <property type="match status" value="1"/>
</dbReference>
<dbReference type="GO" id="GO:0070402">
    <property type="term" value="F:NADPH binding"/>
    <property type="evidence" value="ECO:0007669"/>
    <property type="project" value="TreeGrafter"/>
</dbReference>
<gene>
    <name evidence="4" type="ORF">PO878_07860</name>
</gene>
<sequence length="328" mass="34275">MRAVVLTDHGDPDVLTLTEVPTPEPGPEEVLVAVRATALNRADLLQRKGFYPEPGPPREHEIPGMELAGTVVEVGPRVSLWEVGDEVMGIVGGGAYAEHIAVHERQLLAVPPEVGLADAAAIPEVWITAFDALVLQGGLTSGATALVHAGGSGVGSAAIQLCRALGARVVTTASTTKVEACRGFGADVVVDYTAQDFVESVWEATGGEGVDVVLDVVGGDYLARNVKALRTGGTIVQVGVMGGGRTEIDLGALLPKRAHLVGTVLRARPLEEKIAVTRRFGRQVLPLFASGALRPVIDCRYELAHIADAHRHMEANANVGKVLVDVAA</sequence>
<dbReference type="InterPro" id="IPR011032">
    <property type="entry name" value="GroES-like_sf"/>
</dbReference>
<evidence type="ECO:0000259" key="3">
    <source>
        <dbReference type="SMART" id="SM00829"/>
    </source>
</evidence>
<dbReference type="SUPFAM" id="SSF51735">
    <property type="entry name" value="NAD(P)-binding Rossmann-fold domains"/>
    <property type="match status" value="1"/>
</dbReference>
<evidence type="ECO:0000256" key="2">
    <source>
        <dbReference type="ARBA" id="ARBA00023002"/>
    </source>
</evidence>